<evidence type="ECO:0000313" key="4">
    <source>
        <dbReference type="EMBL" id="KKB96617.1"/>
    </source>
</evidence>
<feature type="domain" description="Transposase DDE" evidence="2">
    <location>
        <begin position="33"/>
        <end position="152"/>
    </location>
</feature>
<dbReference type="Pfam" id="PF13737">
    <property type="entry name" value="DDE_Tnp_1_5"/>
    <property type="match status" value="1"/>
</dbReference>
<dbReference type="EMBL" id="JYHA01000086">
    <property type="protein sequence ID" value="KKB96408.1"/>
    <property type="molecule type" value="Genomic_DNA"/>
</dbReference>
<name>A0A0F5MRB3_9RICK</name>
<evidence type="ECO:0000259" key="2">
    <source>
        <dbReference type="Pfam" id="PF13737"/>
    </source>
</evidence>
<dbReference type="Proteomes" id="UP000033358">
    <property type="component" value="Unassembled WGS sequence"/>
</dbReference>
<evidence type="ECO:0000256" key="1">
    <source>
        <dbReference type="SAM" id="MobiDB-lite"/>
    </source>
</evidence>
<protein>
    <recommendedName>
        <fullName evidence="2">Transposase DDE domain-containing protein</fullName>
    </recommendedName>
</protein>
<evidence type="ECO:0000313" key="3">
    <source>
        <dbReference type="EMBL" id="KKB96408.1"/>
    </source>
</evidence>
<accession>A0A0F5MRB3</accession>
<feature type="region of interest" description="Disordered" evidence="1">
    <location>
        <begin position="1"/>
        <end position="20"/>
    </location>
</feature>
<keyword evidence="5" id="KW-1185">Reference proteome</keyword>
<proteinExistence type="predicted"/>
<gene>
    <name evidence="4" type="ORF">SZ25_00291</name>
    <name evidence="3" type="ORF">SZ25_00503</name>
</gene>
<comment type="caution">
    <text evidence="4">The sequence shown here is derived from an EMBL/GenBank/DDBJ whole genome shotgun (WGS) entry which is preliminary data.</text>
</comment>
<reference evidence="4 5" key="1">
    <citation type="submission" date="2015-02" db="EMBL/GenBank/DDBJ databases">
        <title>Single cell genomics of a rare environmental alphaproteobacterium provides unique insights into Rickettsiaceae evolution.</title>
        <authorList>
            <person name="Martijn J."/>
            <person name="Schulz F."/>
            <person name="Zaremba-Niedzwiedzka K."/>
            <person name="Viklund J."/>
            <person name="Stepanauskas R."/>
            <person name="Andersson S.G.E."/>
            <person name="Horn M."/>
            <person name="Guy L."/>
            <person name="Ettema T.J.G."/>
        </authorList>
    </citation>
    <scope>NUCLEOTIDE SEQUENCE [LARGE SCALE GENOMIC DNA]</scope>
    <source>
        <strain evidence="4 5">SCGC AAA041-L04</strain>
    </source>
</reference>
<evidence type="ECO:0000313" key="5">
    <source>
        <dbReference type="Proteomes" id="UP000033358"/>
    </source>
</evidence>
<sequence length="217" mass="25606">MPYKEKLKNPSKNPRSKTKYKVANNSEYNKALKKRGKLSLYFPSGDLKSQFINEESYRRGVSGREDYYSKSYIMLIYTFYRLLKFPMRQITGYFEDLWQGKDLDITVPSFGHLSDLFASLELEVKHYCHKVVRKLEEGEDVSLILDSTGMNFDNASGWYEEKYNKPCKNRPWRKLHISIDENMEMYASELTDNQTSDISVMETLITPKKFKCRRSDC</sequence>
<organism evidence="4 5">
    <name type="scientific">Candidatus Arcanibacter lacustris</name>
    <dbReference type="NCBI Taxonomy" id="1607817"/>
    <lineage>
        <taxon>Bacteria</taxon>
        <taxon>Pseudomonadati</taxon>
        <taxon>Pseudomonadota</taxon>
        <taxon>Alphaproteobacteria</taxon>
        <taxon>Rickettsiales</taxon>
        <taxon>Candidatus Arcanibacter</taxon>
    </lineage>
</organism>
<dbReference type="InterPro" id="IPR025668">
    <property type="entry name" value="Tnp_DDE_dom"/>
</dbReference>
<dbReference type="EMBL" id="JYHA01000044">
    <property type="protein sequence ID" value="KKB96617.1"/>
    <property type="molecule type" value="Genomic_DNA"/>
</dbReference>
<dbReference type="AlphaFoldDB" id="A0A0F5MRB3"/>